<gene>
    <name evidence="2" type="ORF">APY09_05130</name>
</gene>
<dbReference type="CDD" id="cd03135">
    <property type="entry name" value="GATase1_DJ-1"/>
    <property type="match status" value="1"/>
</dbReference>
<keyword evidence="2" id="KW-0808">Transferase</keyword>
<dbReference type="InterPro" id="IPR029062">
    <property type="entry name" value="Class_I_gatase-like"/>
</dbReference>
<evidence type="ECO:0000313" key="2">
    <source>
        <dbReference type="EMBL" id="KSW10861.1"/>
    </source>
</evidence>
<dbReference type="InterPro" id="IPR006287">
    <property type="entry name" value="DJ-1"/>
</dbReference>
<dbReference type="AlphaFoldDB" id="A0A0V8RSE1"/>
<dbReference type="OrthoDB" id="9792284at2"/>
<evidence type="ECO:0000313" key="3">
    <source>
        <dbReference type="Proteomes" id="UP000054686"/>
    </source>
</evidence>
<accession>A0A0V8RSE1</accession>
<dbReference type="RefSeq" id="WP_060566491.1">
    <property type="nucleotide sequence ID" value="NZ_CP040006.1"/>
</dbReference>
<proteinExistence type="predicted"/>
<feature type="domain" description="DJ-1/PfpI" evidence="1">
    <location>
        <begin position="12"/>
        <end position="175"/>
    </location>
</feature>
<comment type="caution">
    <text evidence="2">The sequence shown here is derived from an EMBL/GenBank/DDBJ whole genome shotgun (WGS) entry which is preliminary data.</text>
</comment>
<dbReference type="SUPFAM" id="SSF52317">
    <property type="entry name" value="Class I glutamine amidotransferase-like"/>
    <property type="match status" value="1"/>
</dbReference>
<keyword evidence="2" id="KW-0315">Glutamine amidotransferase</keyword>
<dbReference type="Proteomes" id="UP000054686">
    <property type="component" value="Unassembled WGS sequence"/>
</dbReference>
<sequence>MPTPEKLATDATVAIMLADGFEEVEALAVADVLYRAGVRSDLISVTDARHVTSSHGIRVVADLMLEDVDLSTYTVLFLPGGMPGTLNLKATPAIQAEVLRRSDESQPIAAICAAPSILSELGILDGRHATANPAFVKAIAEGGAIVHENPVVVDEQIITSRGAGTSLELGLEIVRLLLGDEVVDEVARGVVLAR</sequence>
<dbReference type="Pfam" id="PF01965">
    <property type="entry name" value="DJ-1_PfpI"/>
    <property type="match status" value="1"/>
</dbReference>
<dbReference type="Gene3D" id="3.40.50.880">
    <property type="match status" value="1"/>
</dbReference>
<evidence type="ECO:0000259" key="1">
    <source>
        <dbReference type="Pfam" id="PF01965"/>
    </source>
</evidence>
<dbReference type="PANTHER" id="PTHR48094">
    <property type="entry name" value="PROTEIN/NUCLEIC ACID DEGLYCASE DJ-1-RELATED"/>
    <property type="match status" value="1"/>
</dbReference>
<dbReference type="InterPro" id="IPR002818">
    <property type="entry name" value="DJ-1/PfpI"/>
</dbReference>
<name>A0A0V8RSE1_9ACTO</name>
<protein>
    <submittedName>
        <fullName evidence="2">Glutamine amidotransferase</fullName>
    </submittedName>
</protein>
<dbReference type="EMBL" id="LLVT01000002">
    <property type="protein sequence ID" value="KSW10861.1"/>
    <property type="molecule type" value="Genomic_DNA"/>
</dbReference>
<dbReference type="GO" id="GO:0005737">
    <property type="term" value="C:cytoplasm"/>
    <property type="evidence" value="ECO:0007669"/>
    <property type="project" value="TreeGrafter"/>
</dbReference>
<organism evidence="2 3">
    <name type="scientific">Schaalia odontolytica</name>
    <dbReference type="NCBI Taxonomy" id="1660"/>
    <lineage>
        <taxon>Bacteria</taxon>
        <taxon>Bacillati</taxon>
        <taxon>Actinomycetota</taxon>
        <taxon>Actinomycetes</taxon>
        <taxon>Actinomycetales</taxon>
        <taxon>Actinomycetaceae</taxon>
        <taxon>Schaalia</taxon>
    </lineage>
</organism>
<dbReference type="NCBIfam" id="TIGR01383">
    <property type="entry name" value="not_thiJ"/>
    <property type="match status" value="1"/>
</dbReference>
<dbReference type="GO" id="GO:0016740">
    <property type="term" value="F:transferase activity"/>
    <property type="evidence" value="ECO:0007669"/>
    <property type="project" value="UniProtKB-KW"/>
</dbReference>
<dbReference type="InterPro" id="IPR050325">
    <property type="entry name" value="Prot/Nucl_acid_deglycase"/>
</dbReference>
<reference evidence="2 3" key="1">
    <citation type="submission" date="2015-10" db="EMBL/GenBank/DDBJ databases">
        <title>Draft Genome of Actinomyces odontolyticus subsp. actinosynbacter strain XH001.</title>
        <authorList>
            <person name="Mclean J.S."/>
            <person name="He X."/>
        </authorList>
    </citation>
    <scope>NUCLEOTIDE SEQUENCE [LARGE SCALE GENOMIC DNA]</scope>
    <source>
        <strain evidence="2 3">XH001</strain>
    </source>
</reference>
<dbReference type="PANTHER" id="PTHR48094:SF12">
    <property type="entry name" value="PARKINSON DISEASE PROTEIN 7 HOMOLOG"/>
    <property type="match status" value="1"/>
</dbReference>